<gene>
    <name evidence="2" type="ORF">ECC02_004290</name>
</gene>
<organism evidence="2 3">
    <name type="scientific">Trypanosoma cruzi</name>
    <dbReference type="NCBI Taxonomy" id="5693"/>
    <lineage>
        <taxon>Eukaryota</taxon>
        <taxon>Discoba</taxon>
        <taxon>Euglenozoa</taxon>
        <taxon>Kinetoplastea</taxon>
        <taxon>Metakinetoplastina</taxon>
        <taxon>Trypanosomatida</taxon>
        <taxon>Trypanosomatidae</taxon>
        <taxon>Trypanosoma</taxon>
        <taxon>Schizotrypanum</taxon>
    </lineage>
</organism>
<evidence type="ECO:0000313" key="2">
    <source>
        <dbReference type="EMBL" id="KAF5222713.1"/>
    </source>
</evidence>
<evidence type="ECO:0000313" key="3">
    <source>
        <dbReference type="Proteomes" id="UP000583944"/>
    </source>
</evidence>
<name>A0A7J6Y847_TRYCR</name>
<evidence type="ECO:0000256" key="1">
    <source>
        <dbReference type="SAM" id="Phobius"/>
    </source>
</evidence>
<dbReference type="VEuPathDB" id="TriTrypDB:BCY84_05161"/>
<accession>A0A7J6Y847</accession>
<reference evidence="2 3" key="1">
    <citation type="journal article" date="2019" name="Genome Biol. Evol.">
        <title>Nanopore Sequencing Significantly Improves Genome Assembly of the Protozoan Parasite Trypanosoma cruzi.</title>
        <authorList>
            <person name="Diaz-Viraque F."/>
            <person name="Pita S."/>
            <person name="Greif G."/>
            <person name="de Souza R.C.M."/>
            <person name="Iraola G."/>
            <person name="Robello C."/>
        </authorList>
    </citation>
    <scope>NUCLEOTIDE SEQUENCE [LARGE SCALE GENOMIC DNA]</scope>
    <source>
        <strain evidence="2 3">Berenice</strain>
    </source>
</reference>
<keyword evidence="1" id="KW-0472">Membrane</keyword>
<dbReference type="Proteomes" id="UP000583944">
    <property type="component" value="Unassembled WGS sequence"/>
</dbReference>
<dbReference type="AlphaFoldDB" id="A0A7J6Y847"/>
<sequence length="286" mass="31720">MLVTQRWAFAESCGMDAFQTHVFVCVVFFFFFCVCVCLGLFCTVFFFYSVFFFFFCRPENTALCVCAASGCTGMRGADRFVGLLMCANDMADLREVLLQAAESRALALGRLYTDLQLTEEQLRGVERDLRLARVSEQQRVQSALRRAELNAQRQVLLEAERRGASSSAVKAVGAFARELRARAMTALQQHAEAVDTQANRVGLPSFIERNSRNEALDLSVASTTDSAPHVVLSVELGGGRVDRLALRDGDDVDEIAAAFVRRHGLPQHTIDALAKHALAALEERRR</sequence>
<comment type="caution">
    <text evidence="2">The sequence shown here is derived from an EMBL/GenBank/DDBJ whole genome shotgun (WGS) entry which is preliminary data.</text>
</comment>
<keyword evidence="1" id="KW-0812">Transmembrane</keyword>
<feature type="transmembrane region" description="Helical" evidence="1">
    <location>
        <begin position="21"/>
        <end position="54"/>
    </location>
</feature>
<keyword evidence="1" id="KW-1133">Transmembrane helix</keyword>
<dbReference type="VEuPathDB" id="TriTrypDB:ECC02_004290"/>
<proteinExistence type="predicted"/>
<protein>
    <submittedName>
        <fullName evidence="2">Uncharacterized protein</fullName>
    </submittedName>
</protein>
<dbReference type="EMBL" id="JABDHM010000025">
    <property type="protein sequence ID" value="KAF5222713.1"/>
    <property type="molecule type" value="Genomic_DNA"/>
</dbReference>